<evidence type="ECO:0000256" key="5">
    <source>
        <dbReference type="SAM" id="Phobius"/>
    </source>
</evidence>
<evidence type="ECO:0000256" key="3">
    <source>
        <dbReference type="ARBA" id="ARBA00022989"/>
    </source>
</evidence>
<feature type="transmembrane region" description="Helical" evidence="5">
    <location>
        <begin position="83"/>
        <end position="102"/>
    </location>
</feature>
<feature type="transmembrane region" description="Helical" evidence="5">
    <location>
        <begin position="59"/>
        <end position="77"/>
    </location>
</feature>
<feature type="transmembrane region" description="Helical" evidence="5">
    <location>
        <begin position="186"/>
        <end position="206"/>
    </location>
</feature>
<keyword evidence="3 5" id="KW-1133">Transmembrane helix</keyword>
<feature type="transmembrane region" description="Helical" evidence="5">
    <location>
        <begin position="394"/>
        <end position="417"/>
    </location>
</feature>
<feature type="transmembrane region" description="Helical" evidence="5">
    <location>
        <begin position="109"/>
        <end position="135"/>
    </location>
</feature>
<keyword evidence="4 5" id="KW-0472">Membrane</keyword>
<dbReference type="EMBL" id="MHSS01000004">
    <property type="protein sequence ID" value="OHA48719.1"/>
    <property type="molecule type" value="Genomic_DNA"/>
</dbReference>
<name>A0A1G2PLV3_9BACT</name>
<dbReference type="AlphaFoldDB" id="A0A1G2PLV3"/>
<dbReference type="Proteomes" id="UP000177629">
    <property type="component" value="Unassembled WGS sequence"/>
</dbReference>
<evidence type="ECO:0000256" key="1">
    <source>
        <dbReference type="ARBA" id="ARBA00004141"/>
    </source>
</evidence>
<sequence length="425" mass="46186">MKFLQFSFFALLATVPILPAANIGSWDLATIRILVVGIYGCTAVLFLWKRTFPVPVHPVFWTATGFLAVAGLSLFWAEAPAFAVRKFIFLAGFFPVLWLAAVWAARARFFAAGIAFGGFMAALLAVFQAGLGFLFGGETVVAAIKNVAPFLWGNTTAEAVFQFPSFFVDVGGPILRAFFPFSDPHTLSLFLGIAFFCTAGLLGSMSRTARPFAIFAMILMVAAIILSFSRGGYAAVLVGFFVFAVLRWRNFSGHMRAMVFSVALLLFVLFLFIAPFRDRFAASFDVNEGSFAARLLLWQDTTTIFFKHPLLGVGLGGLAATLGPQLAFRIPTNAHNTYLEMASELGIFGLMFWVGMLYAAFLAFVKQKTLLAHGFAASIAVFAAQSLVETTLYSPQVLFVFVVLAGFAAGTAQLSFYGNNRHHPA</sequence>
<organism evidence="7 8">
    <name type="scientific">Candidatus Terrybacteria bacterium RIFCSPHIGHO2_01_FULL_48_17</name>
    <dbReference type="NCBI Taxonomy" id="1802362"/>
    <lineage>
        <taxon>Bacteria</taxon>
        <taxon>Candidatus Terryibacteriota</taxon>
    </lineage>
</organism>
<proteinExistence type="predicted"/>
<keyword evidence="2 5" id="KW-0812">Transmembrane</keyword>
<comment type="caution">
    <text evidence="7">The sequence shown here is derived from an EMBL/GenBank/DDBJ whole genome shotgun (WGS) entry which is preliminary data.</text>
</comment>
<feature type="transmembrane region" description="Helical" evidence="5">
    <location>
        <begin position="370"/>
        <end position="388"/>
    </location>
</feature>
<feature type="transmembrane region" description="Helical" evidence="5">
    <location>
        <begin position="257"/>
        <end position="276"/>
    </location>
</feature>
<dbReference type="InterPro" id="IPR051533">
    <property type="entry name" value="WaaL-like"/>
</dbReference>
<evidence type="ECO:0000259" key="6">
    <source>
        <dbReference type="Pfam" id="PF04932"/>
    </source>
</evidence>
<dbReference type="Pfam" id="PF04932">
    <property type="entry name" value="Wzy_C"/>
    <property type="match status" value="1"/>
</dbReference>
<feature type="domain" description="O-antigen ligase-related" evidence="6">
    <location>
        <begin position="215"/>
        <end position="354"/>
    </location>
</feature>
<reference evidence="7 8" key="1">
    <citation type="journal article" date="2016" name="Nat. Commun.">
        <title>Thousands of microbial genomes shed light on interconnected biogeochemical processes in an aquifer system.</title>
        <authorList>
            <person name="Anantharaman K."/>
            <person name="Brown C.T."/>
            <person name="Hug L.A."/>
            <person name="Sharon I."/>
            <person name="Castelle C.J."/>
            <person name="Probst A.J."/>
            <person name="Thomas B.C."/>
            <person name="Singh A."/>
            <person name="Wilkins M.J."/>
            <person name="Karaoz U."/>
            <person name="Brodie E.L."/>
            <person name="Williams K.H."/>
            <person name="Hubbard S.S."/>
            <person name="Banfield J.F."/>
        </authorList>
    </citation>
    <scope>NUCLEOTIDE SEQUENCE [LARGE SCALE GENOMIC DNA]</scope>
</reference>
<accession>A0A1G2PLV3</accession>
<evidence type="ECO:0000256" key="4">
    <source>
        <dbReference type="ARBA" id="ARBA00023136"/>
    </source>
</evidence>
<evidence type="ECO:0000313" key="8">
    <source>
        <dbReference type="Proteomes" id="UP000177629"/>
    </source>
</evidence>
<dbReference type="PANTHER" id="PTHR37422:SF13">
    <property type="entry name" value="LIPOPOLYSACCHARIDE BIOSYNTHESIS PROTEIN PA4999-RELATED"/>
    <property type="match status" value="1"/>
</dbReference>
<dbReference type="InterPro" id="IPR007016">
    <property type="entry name" value="O-antigen_ligase-rel_domated"/>
</dbReference>
<evidence type="ECO:0000313" key="7">
    <source>
        <dbReference type="EMBL" id="OHA48719.1"/>
    </source>
</evidence>
<feature type="transmembrane region" description="Helical" evidence="5">
    <location>
        <begin position="212"/>
        <end position="245"/>
    </location>
</feature>
<gene>
    <name evidence="7" type="ORF">A2806_01170</name>
</gene>
<dbReference type="GO" id="GO:0016020">
    <property type="term" value="C:membrane"/>
    <property type="evidence" value="ECO:0007669"/>
    <property type="project" value="UniProtKB-SubCell"/>
</dbReference>
<protein>
    <recommendedName>
        <fullName evidence="6">O-antigen ligase-related domain-containing protein</fullName>
    </recommendedName>
</protein>
<evidence type="ECO:0000256" key="2">
    <source>
        <dbReference type="ARBA" id="ARBA00022692"/>
    </source>
</evidence>
<dbReference type="STRING" id="1802362.A2806_01170"/>
<comment type="subcellular location">
    <subcellularLocation>
        <location evidence="1">Membrane</location>
        <topology evidence="1">Multi-pass membrane protein</topology>
    </subcellularLocation>
</comment>
<feature type="transmembrane region" description="Helical" evidence="5">
    <location>
        <begin position="29"/>
        <end position="47"/>
    </location>
</feature>
<dbReference type="PANTHER" id="PTHR37422">
    <property type="entry name" value="TEICHURONIC ACID BIOSYNTHESIS PROTEIN TUAE"/>
    <property type="match status" value="1"/>
</dbReference>
<feature type="transmembrane region" description="Helical" evidence="5">
    <location>
        <begin position="345"/>
        <end position="365"/>
    </location>
</feature>